<keyword evidence="3" id="KW-0472">Membrane</keyword>
<dbReference type="Gene3D" id="1.10.8.60">
    <property type="match status" value="1"/>
</dbReference>
<name>A0ABQ9X9N6_9EUKA</name>
<comment type="caution">
    <text evidence="5">The sequence shown here is derived from an EMBL/GenBank/DDBJ whole genome shotgun (WGS) entry which is preliminary data.</text>
</comment>
<sequence length="661" mass="74885">MEHSLQSQTTTIPIHQNATQDIPLAALIRPTTFADFVGQDDLIGESLPLRKLLETDTIPNLILWGPPGCGKTTLAYIIAHHTNQTFVKLSSITTTAEQLRTVLEEADFRMRQLSRGTIIFIDEIHRFSRQQQSVVVPYLSPGLITFIGATTENPSFTILGALANRCQTLRMKDLSHENVKLVLRRGLEALNSQTLDETDSHGNSLPHFNLKLFHRCPTCKCVTFTADDTFLDLISHRCNGDCRAALGMLEMTAKATEVEFRQNRLQSINFPSENGEKRSKPDNISTTDADELTKTKCRDPSHPVLPMTTLTLSYTPYFDRKGDYHYDYISAVHKATRGNDQDASLYYTVRSLESGEDPKYLQRRLTRFSIEDVGCVEHSAVIVAAATIEAMKLTEDHETRKEMMGLFDVQLVRRPKNIDVYLAQEQAKTFAQKNPSHKLEGQIALPLTGFFDSLKAFQQSSQKQEGENTEKTWMAYPQGRGASREDVPDGEWVGGENEVEPRSNFLIRDPFLEQKKDFIRDECNIFRGMPARKAIGRISKLRLFFLTILFTVATLCCFYITRPLFAKNDIAYPLILFIFGVLSIFAQLFTNFISFYNMTVSFINLLLNAAGAIWMWILFIIDGSLIQFLIAFSISGFLPLILDLIVVCNYCRKKDAKTNLE</sequence>
<dbReference type="CDD" id="cd00009">
    <property type="entry name" value="AAA"/>
    <property type="match status" value="1"/>
</dbReference>
<dbReference type="Gene3D" id="1.20.272.10">
    <property type="match status" value="1"/>
</dbReference>
<comment type="similarity">
    <text evidence="1">Belongs to the AAA ATPase family. RarA/MGS1/WRNIP1 subfamily.</text>
</comment>
<dbReference type="PANTHER" id="PTHR13779">
    <property type="entry name" value="WERNER HELICASE-INTERACTING PROTEIN 1 FAMILY MEMBER"/>
    <property type="match status" value="1"/>
</dbReference>
<proteinExistence type="inferred from homology"/>
<dbReference type="Gene3D" id="3.40.50.300">
    <property type="entry name" value="P-loop containing nucleotide triphosphate hydrolases"/>
    <property type="match status" value="1"/>
</dbReference>
<dbReference type="InterPro" id="IPR008921">
    <property type="entry name" value="DNA_pol3_clamp-load_cplx_C"/>
</dbReference>
<keyword evidence="6" id="KW-1185">Reference proteome</keyword>
<accession>A0ABQ9X9N6</accession>
<dbReference type="SMART" id="SM00382">
    <property type="entry name" value="AAA"/>
    <property type="match status" value="1"/>
</dbReference>
<dbReference type="InterPro" id="IPR027417">
    <property type="entry name" value="P-loop_NTPase"/>
</dbReference>
<evidence type="ECO:0000259" key="4">
    <source>
        <dbReference type="SMART" id="SM00382"/>
    </source>
</evidence>
<feature type="transmembrane region" description="Helical" evidence="3">
    <location>
        <begin position="627"/>
        <end position="651"/>
    </location>
</feature>
<dbReference type="InterPro" id="IPR051314">
    <property type="entry name" value="AAA_ATPase_RarA/MGS1/WRNIP1"/>
</dbReference>
<dbReference type="PANTHER" id="PTHR13779:SF7">
    <property type="entry name" value="ATPASE WRNIP1"/>
    <property type="match status" value="1"/>
</dbReference>
<dbReference type="EMBL" id="JARBJD010000187">
    <property type="protein sequence ID" value="KAK2947957.1"/>
    <property type="molecule type" value="Genomic_DNA"/>
</dbReference>
<evidence type="ECO:0000256" key="2">
    <source>
        <dbReference type="SAM" id="MobiDB-lite"/>
    </source>
</evidence>
<dbReference type="SUPFAM" id="SSF52540">
    <property type="entry name" value="P-loop containing nucleoside triphosphate hydrolases"/>
    <property type="match status" value="1"/>
</dbReference>
<dbReference type="InterPro" id="IPR003959">
    <property type="entry name" value="ATPase_AAA_core"/>
</dbReference>
<feature type="transmembrane region" description="Helical" evidence="3">
    <location>
        <begin position="602"/>
        <end position="621"/>
    </location>
</feature>
<feature type="transmembrane region" description="Helical" evidence="3">
    <location>
        <begin position="570"/>
        <end position="590"/>
    </location>
</feature>
<dbReference type="CDD" id="cd18139">
    <property type="entry name" value="HLD_clamp_RarA"/>
    <property type="match status" value="1"/>
</dbReference>
<dbReference type="Pfam" id="PF12002">
    <property type="entry name" value="MgsA_C"/>
    <property type="match status" value="1"/>
</dbReference>
<dbReference type="SUPFAM" id="SSF48019">
    <property type="entry name" value="post-AAA+ oligomerization domain-like"/>
    <property type="match status" value="1"/>
</dbReference>
<keyword evidence="3" id="KW-1133">Transmembrane helix</keyword>
<organism evidence="5 6">
    <name type="scientific">Blattamonas nauphoetae</name>
    <dbReference type="NCBI Taxonomy" id="2049346"/>
    <lineage>
        <taxon>Eukaryota</taxon>
        <taxon>Metamonada</taxon>
        <taxon>Preaxostyla</taxon>
        <taxon>Oxymonadida</taxon>
        <taxon>Blattamonas</taxon>
    </lineage>
</organism>
<reference evidence="5 6" key="1">
    <citation type="journal article" date="2022" name="bioRxiv">
        <title>Genomics of Preaxostyla Flagellates Illuminates Evolutionary Transitions and the Path Towards Mitochondrial Loss.</title>
        <authorList>
            <person name="Novak L.V.F."/>
            <person name="Treitli S.C."/>
            <person name="Pyrih J."/>
            <person name="Halakuc P."/>
            <person name="Pipaliya S.V."/>
            <person name="Vacek V."/>
            <person name="Brzon O."/>
            <person name="Soukal P."/>
            <person name="Eme L."/>
            <person name="Dacks J.B."/>
            <person name="Karnkowska A."/>
            <person name="Elias M."/>
            <person name="Hampl V."/>
        </authorList>
    </citation>
    <scope>NUCLEOTIDE SEQUENCE [LARGE SCALE GENOMIC DNA]</scope>
    <source>
        <strain evidence="5">NAU3</strain>
        <tissue evidence="5">Gut</tissue>
    </source>
</reference>
<dbReference type="Pfam" id="PF00004">
    <property type="entry name" value="AAA"/>
    <property type="match status" value="1"/>
</dbReference>
<feature type="region of interest" description="Disordered" evidence="2">
    <location>
        <begin position="266"/>
        <end position="298"/>
    </location>
</feature>
<dbReference type="InterPro" id="IPR003593">
    <property type="entry name" value="AAA+_ATPase"/>
</dbReference>
<evidence type="ECO:0000256" key="1">
    <source>
        <dbReference type="ARBA" id="ARBA00008959"/>
    </source>
</evidence>
<evidence type="ECO:0000313" key="6">
    <source>
        <dbReference type="Proteomes" id="UP001281761"/>
    </source>
</evidence>
<feature type="domain" description="AAA+ ATPase" evidence="4">
    <location>
        <begin position="57"/>
        <end position="175"/>
    </location>
</feature>
<evidence type="ECO:0000313" key="5">
    <source>
        <dbReference type="EMBL" id="KAK2947957.1"/>
    </source>
</evidence>
<gene>
    <name evidence="5" type="ORF">BLNAU_17081</name>
</gene>
<protein>
    <submittedName>
        <fullName evidence="5">AAA family ATPase</fullName>
    </submittedName>
</protein>
<dbReference type="Proteomes" id="UP001281761">
    <property type="component" value="Unassembled WGS sequence"/>
</dbReference>
<feature type="transmembrane region" description="Helical" evidence="3">
    <location>
        <begin position="543"/>
        <end position="564"/>
    </location>
</feature>
<keyword evidence="3" id="KW-0812">Transmembrane</keyword>
<dbReference type="InterPro" id="IPR021886">
    <property type="entry name" value="MgsA_C"/>
</dbReference>
<evidence type="ECO:0000256" key="3">
    <source>
        <dbReference type="SAM" id="Phobius"/>
    </source>
</evidence>